<sequence length="100" mass="11654">MLELISYGSLLFYFFVMINSKRKLLVLTLVTIMLIPYSYESSAKGLLVSAQTKSSNGFLSGIFRNKNKIAKKKKKKKPYYKTAAMKRRKSQWKKYSMVPR</sequence>
<comment type="caution">
    <text evidence="1">The sequence shown here is derived from an EMBL/GenBank/DDBJ whole genome shotgun (WGS) entry which is preliminary data.</text>
</comment>
<proteinExistence type="predicted"/>
<dbReference type="Proteomes" id="UP001597369">
    <property type="component" value="Unassembled WGS sequence"/>
</dbReference>
<dbReference type="RefSeq" id="WP_229960846.1">
    <property type="nucleotide sequence ID" value="NZ_JAJJWI010000009.1"/>
</dbReference>
<gene>
    <name evidence="1" type="ORF">ACFSKU_10410</name>
</gene>
<evidence type="ECO:0000313" key="1">
    <source>
        <dbReference type="EMBL" id="MFD2067295.1"/>
    </source>
</evidence>
<keyword evidence="2" id="KW-1185">Reference proteome</keyword>
<protein>
    <submittedName>
        <fullName evidence="1">Uncharacterized protein</fullName>
    </submittedName>
</protein>
<dbReference type="EMBL" id="JBHUHV010000029">
    <property type="protein sequence ID" value="MFD2067295.1"/>
    <property type="molecule type" value="Genomic_DNA"/>
</dbReference>
<reference evidence="2" key="1">
    <citation type="journal article" date="2019" name="Int. J. Syst. Evol. Microbiol.">
        <title>The Global Catalogue of Microorganisms (GCM) 10K type strain sequencing project: providing services to taxonomists for standard genome sequencing and annotation.</title>
        <authorList>
            <consortium name="The Broad Institute Genomics Platform"/>
            <consortium name="The Broad Institute Genome Sequencing Center for Infectious Disease"/>
            <person name="Wu L."/>
            <person name="Ma J."/>
        </authorList>
    </citation>
    <scope>NUCLEOTIDE SEQUENCE [LARGE SCALE GENOMIC DNA]</scope>
    <source>
        <strain evidence="2">JCM 16545</strain>
    </source>
</reference>
<organism evidence="1 2">
    <name type="scientific">Pontibacter silvestris</name>
    <dbReference type="NCBI Taxonomy" id="2305183"/>
    <lineage>
        <taxon>Bacteria</taxon>
        <taxon>Pseudomonadati</taxon>
        <taxon>Bacteroidota</taxon>
        <taxon>Cytophagia</taxon>
        <taxon>Cytophagales</taxon>
        <taxon>Hymenobacteraceae</taxon>
        <taxon>Pontibacter</taxon>
    </lineage>
</organism>
<evidence type="ECO:0000313" key="2">
    <source>
        <dbReference type="Proteomes" id="UP001597369"/>
    </source>
</evidence>
<name>A0ABW4WZ60_9BACT</name>
<accession>A0ABW4WZ60</accession>